<evidence type="ECO:0000259" key="6">
    <source>
        <dbReference type="Pfam" id="PF00999"/>
    </source>
</evidence>
<protein>
    <submittedName>
        <fullName evidence="7">Sodium/hydrogen exchanger 10</fullName>
    </submittedName>
</protein>
<feature type="transmembrane region" description="Helical" evidence="5">
    <location>
        <begin position="101"/>
        <end position="123"/>
    </location>
</feature>
<keyword evidence="8" id="KW-1185">Reference proteome</keyword>
<keyword evidence="3 5" id="KW-1133">Transmembrane helix</keyword>
<name>A0AAV4E423_9GAST</name>
<evidence type="ECO:0000313" key="8">
    <source>
        <dbReference type="Proteomes" id="UP000735302"/>
    </source>
</evidence>
<organism evidence="7 8">
    <name type="scientific">Plakobranchus ocellatus</name>
    <dbReference type="NCBI Taxonomy" id="259542"/>
    <lineage>
        <taxon>Eukaryota</taxon>
        <taxon>Metazoa</taxon>
        <taxon>Spiralia</taxon>
        <taxon>Lophotrochozoa</taxon>
        <taxon>Mollusca</taxon>
        <taxon>Gastropoda</taxon>
        <taxon>Heterobranchia</taxon>
        <taxon>Euthyneura</taxon>
        <taxon>Panpulmonata</taxon>
        <taxon>Sacoglossa</taxon>
        <taxon>Placobranchoidea</taxon>
        <taxon>Plakobranchidae</taxon>
        <taxon>Plakobranchus</taxon>
    </lineage>
</organism>
<dbReference type="GO" id="GO:0016020">
    <property type="term" value="C:membrane"/>
    <property type="evidence" value="ECO:0007669"/>
    <property type="project" value="UniProtKB-SubCell"/>
</dbReference>
<dbReference type="AlphaFoldDB" id="A0AAV4E423"/>
<dbReference type="EMBL" id="BLXT01008617">
    <property type="protein sequence ID" value="GFO50611.1"/>
    <property type="molecule type" value="Genomic_DNA"/>
</dbReference>
<feature type="domain" description="Cation/H+ exchanger transmembrane" evidence="6">
    <location>
        <begin position="70"/>
        <end position="137"/>
    </location>
</feature>
<evidence type="ECO:0000256" key="2">
    <source>
        <dbReference type="ARBA" id="ARBA00022692"/>
    </source>
</evidence>
<dbReference type="Proteomes" id="UP000735302">
    <property type="component" value="Unassembled WGS sequence"/>
</dbReference>
<comment type="subcellular location">
    <subcellularLocation>
        <location evidence="1">Membrane</location>
        <topology evidence="1">Multi-pass membrane protein</topology>
    </subcellularLocation>
</comment>
<sequence length="140" mass="16154">MNVTNITLVPPQYGLPFYYPLFIGENPEKLWPRFLREEDSIVTNLQIDMLYRACIFLVGGMVRHCINILDIRLPYTVIVFLFGMVMGFLPIEPYIEIDPHVLLLIFLPILIFDGAFAIDTYIFNKIILQVLVLAFPAMGE</sequence>
<accession>A0AAV4E423</accession>
<feature type="transmembrane region" description="Helical" evidence="5">
    <location>
        <begin position="73"/>
        <end position="95"/>
    </location>
</feature>
<proteinExistence type="predicted"/>
<dbReference type="GO" id="GO:0015297">
    <property type="term" value="F:antiporter activity"/>
    <property type="evidence" value="ECO:0007669"/>
    <property type="project" value="InterPro"/>
</dbReference>
<keyword evidence="2 5" id="KW-0812">Transmembrane</keyword>
<evidence type="ECO:0000256" key="1">
    <source>
        <dbReference type="ARBA" id="ARBA00004141"/>
    </source>
</evidence>
<evidence type="ECO:0000256" key="4">
    <source>
        <dbReference type="ARBA" id="ARBA00023136"/>
    </source>
</evidence>
<dbReference type="GO" id="GO:1902600">
    <property type="term" value="P:proton transmembrane transport"/>
    <property type="evidence" value="ECO:0007669"/>
    <property type="project" value="InterPro"/>
</dbReference>
<dbReference type="InterPro" id="IPR006153">
    <property type="entry name" value="Cation/H_exchanger_TM"/>
</dbReference>
<evidence type="ECO:0000256" key="3">
    <source>
        <dbReference type="ARBA" id="ARBA00022989"/>
    </source>
</evidence>
<dbReference type="Pfam" id="PF00999">
    <property type="entry name" value="Na_H_Exchanger"/>
    <property type="match status" value="1"/>
</dbReference>
<comment type="caution">
    <text evidence="7">The sequence shown here is derived from an EMBL/GenBank/DDBJ whole genome shotgun (WGS) entry which is preliminary data.</text>
</comment>
<reference evidence="7 8" key="1">
    <citation type="journal article" date="2021" name="Elife">
        <title>Chloroplast acquisition without the gene transfer in kleptoplastic sea slugs, Plakobranchus ocellatus.</title>
        <authorList>
            <person name="Maeda T."/>
            <person name="Takahashi S."/>
            <person name="Yoshida T."/>
            <person name="Shimamura S."/>
            <person name="Takaki Y."/>
            <person name="Nagai Y."/>
            <person name="Toyoda A."/>
            <person name="Suzuki Y."/>
            <person name="Arimoto A."/>
            <person name="Ishii H."/>
            <person name="Satoh N."/>
            <person name="Nishiyama T."/>
            <person name="Hasebe M."/>
            <person name="Maruyama T."/>
            <person name="Minagawa J."/>
            <person name="Obokata J."/>
            <person name="Shigenobu S."/>
        </authorList>
    </citation>
    <scope>NUCLEOTIDE SEQUENCE [LARGE SCALE GENOMIC DNA]</scope>
</reference>
<keyword evidence="4 5" id="KW-0472">Membrane</keyword>
<gene>
    <name evidence="7" type="ORF">PoB_007711600</name>
</gene>
<evidence type="ECO:0000313" key="7">
    <source>
        <dbReference type="EMBL" id="GFO50611.1"/>
    </source>
</evidence>
<evidence type="ECO:0000256" key="5">
    <source>
        <dbReference type="SAM" id="Phobius"/>
    </source>
</evidence>